<dbReference type="PATRIC" id="fig|1389415.4.peg.3552"/>
<name>U7QV32_PHOTE</name>
<organism evidence="2 3">
    <name type="scientific">Photorhabdus temperata J3</name>
    <dbReference type="NCBI Taxonomy" id="1389415"/>
    <lineage>
        <taxon>Bacteria</taxon>
        <taxon>Pseudomonadati</taxon>
        <taxon>Pseudomonadota</taxon>
        <taxon>Gammaproteobacteria</taxon>
        <taxon>Enterobacterales</taxon>
        <taxon>Morganellaceae</taxon>
        <taxon>Photorhabdus</taxon>
    </lineage>
</organism>
<keyword evidence="1" id="KW-0472">Membrane</keyword>
<accession>U7QV32</accession>
<sequence length="143" mass="17022">MWNMLGFRLSSFIRIIVVIAILIGCVLIFTMSLANINLSYTKKNFIYYNIFTFDEIKNIPLISNDYIIYYDSPDGTPTMTNKIAFSNVNLNNKSELIKYVEIMGFEKYFDEYWCDEYWRKDNVLINIKQNDTKRTILFLVEKN</sequence>
<comment type="caution">
    <text evidence="2">The sequence shown here is derived from an EMBL/GenBank/DDBJ whole genome shotgun (WGS) entry which is preliminary data.</text>
</comment>
<evidence type="ECO:0000313" key="2">
    <source>
        <dbReference type="EMBL" id="ERT11743.1"/>
    </source>
</evidence>
<gene>
    <name evidence="2" type="ORF">O185_17795</name>
</gene>
<evidence type="ECO:0000256" key="1">
    <source>
        <dbReference type="SAM" id="Phobius"/>
    </source>
</evidence>
<proteinExistence type="predicted"/>
<keyword evidence="1" id="KW-1133">Transmembrane helix</keyword>
<dbReference type="AlphaFoldDB" id="U7QV32"/>
<protein>
    <submittedName>
        <fullName evidence="2">Uncharacterized protein</fullName>
    </submittedName>
</protein>
<reference evidence="2 3" key="1">
    <citation type="submission" date="2013-10" db="EMBL/GenBank/DDBJ databases">
        <title>Whole Genome Shotgun Sequence of Photorhabdus temperata J3.</title>
        <authorList>
            <person name="Park G.-S."/>
            <person name="Hong S.-J."/>
            <person name="Shin J.-H."/>
        </authorList>
    </citation>
    <scope>NUCLEOTIDE SEQUENCE [LARGE SCALE GENOMIC DNA]</scope>
    <source>
        <strain evidence="2 3">J3</strain>
    </source>
</reference>
<dbReference type="EMBL" id="AXDT01000177">
    <property type="protein sequence ID" value="ERT11743.1"/>
    <property type="molecule type" value="Genomic_DNA"/>
</dbReference>
<keyword evidence="1" id="KW-0812">Transmembrane</keyword>
<keyword evidence="3" id="KW-1185">Reference proteome</keyword>
<feature type="transmembrane region" description="Helical" evidence="1">
    <location>
        <begin position="12"/>
        <end position="34"/>
    </location>
</feature>
<evidence type="ECO:0000313" key="3">
    <source>
        <dbReference type="Proteomes" id="UP000017133"/>
    </source>
</evidence>
<dbReference type="Proteomes" id="UP000017133">
    <property type="component" value="Unassembled WGS sequence"/>
</dbReference>